<dbReference type="PROSITE" id="PS50930">
    <property type="entry name" value="HTH_LYTTR"/>
    <property type="match status" value="1"/>
</dbReference>
<evidence type="ECO:0000313" key="4">
    <source>
        <dbReference type="EMBL" id="SDL99454.1"/>
    </source>
</evidence>
<dbReference type="EMBL" id="FNGS01000004">
    <property type="protein sequence ID" value="SDL99454.1"/>
    <property type="molecule type" value="Genomic_DNA"/>
</dbReference>
<dbReference type="STRING" id="563176.SAMN04488090_2224"/>
<dbReference type="PANTHER" id="PTHR37299:SF1">
    <property type="entry name" value="STAGE 0 SPORULATION PROTEIN A HOMOLOG"/>
    <property type="match status" value="1"/>
</dbReference>
<accession>A0A1G9PL61</accession>
<dbReference type="Pfam" id="PF04397">
    <property type="entry name" value="LytTR"/>
    <property type="match status" value="1"/>
</dbReference>
<reference evidence="4 5" key="1">
    <citation type="submission" date="2016-10" db="EMBL/GenBank/DDBJ databases">
        <authorList>
            <person name="de Groot N.N."/>
        </authorList>
    </citation>
    <scope>NUCLEOTIDE SEQUENCE [LARGE SCALE GENOMIC DNA]</scope>
    <source>
        <strain evidence="4 5">DSM 21668</strain>
    </source>
</reference>
<organism evidence="4 5">
    <name type="scientific">Siphonobacter aquaeclarae</name>
    <dbReference type="NCBI Taxonomy" id="563176"/>
    <lineage>
        <taxon>Bacteria</taxon>
        <taxon>Pseudomonadati</taxon>
        <taxon>Bacteroidota</taxon>
        <taxon>Cytophagia</taxon>
        <taxon>Cytophagales</taxon>
        <taxon>Cytophagaceae</taxon>
        <taxon>Siphonobacter</taxon>
    </lineage>
</organism>
<proteinExistence type="predicted"/>
<evidence type="ECO:0000313" key="5">
    <source>
        <dbReference type="Proteomes" id="UP000198901"/>
    </source>
</evidence>
<dbReference type="InterPro" id="IPR011006">
    <property type="entry name" value="CheY-like_superfamily"/>
</dbReference>
<dbReference type="Gene3D" id="3.40.50.2300">
    <property type="match status" value="1"/>
</dbReference>
<dbReference type="InterPro" id="IPR007492">
    <property type="entry name" value="LytTR_DNA-bd_dom"/>
</dbReference>
<dbReference type="GO" id="GO:0003677">
    <property type="term" value="F:DNA binding"/>
    <property type="evidence" value="ECO:0007669"/>
    <property type="project" value="InterPro"/>
</dbReference>
<dbReference type="SMART" id="SM00850">
    <property type="entry name" value="LytTR"/>
    <property type="match status" value="1"/>
</dbReference>
<dbReference type="InterPro" id="IPR001789">
    <property type="entry name" value="Sig_transdc_resp-reg_receiver"/>
</dbReference>
<dbReference type="Proteomes" id="UP000198901">
    <property type="component" value="Unassembled WGS sequence"/>
</dbReference>
<feature type="modified residue" description="4-aspartylphosphate" evidence="1">
    <location>
        <position position="55"/>
    </location>
</feature>
<evidence type="ECO:0000259" key="2">
    <source>
        <dbReference type="PROSITE" id="PS50110"/>
    </source>
</evidence>
<dbReference type="InterPro" id="IPR046947">
    <property type="entry name" value="LytR-like"/>
</dbReference>
<dbReference type="Pfam" id="PF00072">
    <property type="entry name" value="Response_reg"/>
    <property type="match status" value="1"/>
</dbReference>
<sequence length="250" mass="28590">MNVLIIEDEYLTAERLEGLLRKYDPAIQVLAKLPSVAEAVEWFSTHPQPDLAFMDIHLEDGLAFSIFDQLTLTVPVIFTTAYDEYMIKAFKVNSVDYLLKPIDPEELTAALDKFKTLRAPSADLKSILHLIQKPQESGLKSRFMISVGTRIKSVEIADVAYFFSEEKITFLVTRDGTRYPIEYSLDKLTQLTDPNQFFRLNRQFLVGFPAIDTIHTYSAGKLKVDLRPSARQEVFVSGDRITDFKNWLGR</sequence>
<dbReference type="SUPFAM" id="SSF52172">
    <property type="entry name" value="CheY-like"/>
    <property type="match status" value="1"/>
</dbReference>
<dbReference type="Gene3D" id="2.40.50.1020">
    <property type="entry name" value="LytTr DNA-binding domain"/>
    <property type="match status" value="1"/>
</dbReference>
<gene>
    <name evidence="4" type="ORF">SAMN04488090_2224</name>
</gene>
<dbReference type="SMART" id="SM00448">
    <property type="entry name" value="REC"/>
    <property type="match status" value="1"/>
</dbReference>
<dbReference type="PROSITE" id="PS50110">
    <property type="entry name" value="RESPONSE_REGULATORY"/>
    <property type="match status" value="1"/>
</dbReference>
<feature type="domain" description="Response regulatory" evidence="2">
    <location>
        <begin position="2"/>
        <end position="115"/>
    </location>
</feature>
<dbReference type="FunFam" id="3.40.50.2300:FF:000361">
    <property type="entry name" value="Two-component system response regulator"/>
    <property type="match status" value="1"/>
</dbReference>
<dbReference type="GO" id="GO:0000156">
    <property type="term" value="F:phosphorelay response regulator activity"/>
    <property type="evidence" value="ECO:0007669"/>
    <property type="project" value="InterPro"/>
</dbReference>
<evidence type="ECO:0000256" key="1">
    <source>
        <dbReference type="PROSITE-ProRule" id="PRU00169"/>
    </source>
</evidence>
<dbReference type="OrthoDB" id="646623at2"/>
<evidence type="ECO:0000259" key="3">
    <source>
        <dbReference type="PROSITE" id="PS50930"/>
    </source>
</evidence>
<feature type="domain" description="HTH LytTR-type" evidence="3">
    <location>
        <begin position="143"/>
        <end position="206"/>
    </location>
</feature>
<keyword evidence="5" id="KW-1185">Reference proteome</keyword>
<dbReference type="AlphaFoldDB" id="A0A1G9PL61"/>
<dbReference type="RefSeq" id="WP_093201775.1">
    <property type="nucleotide sequence ID" value="NZ_FNGS01000004.1"/>
</dbReference>
<keyword evidence="1" id="KW-0597">Phosphoprotein</keyword>
<name>A0A1G9PL61_9BACT</name>
<protein>
    <submittedName>
        <fullName evidence="4">Two component transcriptional regulator, LytTR family</fullName>
    </submittedName>
</protein>
<dbReference type="PANTHER" id="PTHR37299">
    <property type="entry name" value="TRANSCRIPTIONAL REGULATOR-RELATED"/>
    <property type="match status" value="1"/>
</dbReference>